<evidence type="ECO:0000313" key="2">
    <source>
        <dbReference type="Proteomes" id="UP000194664"/>
    </source>
</evidence>
<dbReference type="PANTHER" id="PTHR36456:SF1">
    <property type="entry name" value="UPF0232 PROTEIN SCO3875"/>
    <property type="match status" value="1"/>
</dbReference>
<protein>
    <submittedName>
        <fullName evidence="1">RNA-binding protein</fullName>
    </submittedName>
</protein>
<organism evidence="1 2">
    <name type="scientific">Marivivens niveibacter</name>
    <dbReference type="NCBI Taxonomy" id="1930667"/>
    <lineage>
        <taxon>Bacteria</taxon>
        <taxon>Pseudomonadati</taxon>
        <taxon>Pseudomonadota</taxon>
        <taxon>Alphaproteobacteria</taxon>
        <taxon>Rhodobacterales</taxon>
        <taxon>Paracoccaceae</taxon>
        <taxon>Marivivens group</taxon>
        <taxon>Marivivens</taxon>
    </lineage>
</organism>
<comment type="caution">
    <text evidence="1">The sequence shown here is derived from an EMBL/GenBank/DDBJ whole genome shotgun (WGS) entry which is preliminary data.</text>
</comment>
<dbReference type="OrthoDB" id="7160947at2"/>
<sequence>MKQPRPKGSTRGFSRASNLMQTRIRQASESRGFAVSRLLTHWEDVVGQHVAQTARPVNVSYGRGGMGATLTLLTTGPMAPIVEMQKEQILQKVNACYGYRAISRIKVTQTAPTGFAEGQVAFKAAPKKHKPEPSQQVVAQARAASENIKDEGLRRMIEMMATNVLNKPKS</sequence>
<gene>
    <name evidence="1" type="ORF">BVC71_06910</name>
</gene>
<dbReference type="InterPro" id="IPR010593">
    <property type="entry name" value="DUF1159"/>
</dbReference>
<dbReference type="PANTHER" id="PTHR36456">
    <property type="entry name" value="UPF0232 PROTEIN SCO3875"/>
    <property type="match status" value="1"/>
</dbReference>
<keyword evidence="2" id="KW-1185">Reference proteome</keyword>
<accession>A0A251WZK8</accession>
<name>A0A251WZK8_9RHOB</name>
<proteinExistence type="predicted"/>
<dbReference type="PIRSF" id="PIRSF032064">
    <property type="entry name" value="UCP032064"/>
    <property type="match status" value="1"/>
</dbReference>
<dbReference type="EMBL" id="MSPP01000002">
    <property type="protein sequence ID" value="OUD09575.1"/>
    <property type="molecule type" value="Genomic_DNA"/>
</dbReference>
<dbReference type="InterPro" id="IPR007922">
    <property type="entry name" value="DciA-like"/>
</dbReference>
<dbReference type="AlphaFoldDB" id="A0A251WZK8"/>
<evidence type="ECO:0000313" key="1">
    <source>
        <dbReference type="EMBL" id="OUD09575.1"/>
    </source>
</evidence>
<dbReference type="Proteomes" id="UP000194664">
    <property type="component" value="Unassembled WGS sequence"/>
</dbReference>
<dbReference type="Pfam" id="PF05258">
    <property type="entry name" value="DciA"/>
    <property type="match status" value="1"/>
</dbReference>
<reference evidence="1 2" key="1">
    <citation type="submission" date="2016-12" db="EMBL/GenBank/DDBJ databases">
        <title>The draft genome sequence of HSLHS2.</title>
        <authorList>
            <person name="Hu D."/>
            <person name="Wang L."/>
            <person name="Shao Z."/>
        </authorList>
    </citation>
    <scope>NUCLEOTIDE SEQUENCE [LARGE SCALE GENOMIC DNA]</scope>
    <source>
        <strain evidence="1">MCCC 1A06712</strain>
    </source>
</reference>
<dbReference type="RefSeq" id="WP_086451257.1">
    <property type="nucleotide sequence ID" value="NZ_MSPP01000002.1"/>
</dbReference>